<proteinExistence type="predicted"/>
<accession>A0A2N1PLJ8</accession>
<organism evidence="2 3">
    <name type="scientific">Candidatus Wallbacteria bacterium HGW-Wallbacteria-1</name>
    <dbReference type="NCBI Taxonomy" id="2013854"/>
    <lineage>
        <taxon>Bacteria</taxon>
        <taxon>Candidatus Walliibacteriota</taxon>
    </lineage>
</organism>
<gene>
    <name evidence="2" type="ORF">CVV64_15715</name>
</gene>
<dbReference type="InterPro" id="IPR021778">
    <property type="entry name" value="Se/S_carrier-like"/>
</dbReference>
<evidence type="ECO:0000259" key="1">
    <source>
        <dbReference type="Pfam" id="PF11823"/>
    </source>
</evidence>
<feature type="domain" description="Putative Se/S carrier protein-like" evidence="1">
    <location>
        <begin position="60"/>
        <end position="126"/>
    </location>
</feature>
<evidence type="ECO:0000313" key="2">
    <source>
        <dbReference type="EMBL" id="PKK89152.1"/>
    </source>
</evidence>
<name>A0A2N1PLJ8_9BACT</name>
<dbReference type="EMBL" id="PGXC01000024">
    <property type="protein sequence ID" value="PKK89152.1"/>
    <property type="molecule type" value="Genomic_DNA"/>
</dbReference>
<evidence type="ECO:0000313" key="3">
    <source>
        <dbReference type="Proteomes" id="UP000233256"/>
    </source>
</evidence>
<reference evidence="2 3" key="1">
    <citation type="journal article" date="2017" name="ISME J.">
        <title>Potential for microbial H2 and metal transformations associated with novel bacteria and archaea in deep terrestrial subsurface sediments.</title>
        <authorList>
            <person name="Hernsdorf A.W."/>
            <person name="Amano Y."/>
            <person name="Miyakawa K."/>
            <person name="Ise K."/>
            <person name="Suzuki Y."/>
            <person name="Anantharaman K."/>
            <person name="Probst A."/>
            <person name="Burstein D."/>
            <person name="Thomas B.C."/>
            <person name="Banfield J.F."/>
        </authorList>
    </citation>
    <scope>NUCLEOTIDE SEQUENCE [LARGE SCALE GENOMIC DNA]</scope>
    <source>
        <strain evidence="2">HGW-Wallbacteria-1</strain>
    </source>
</reference>
<sequence length="141" mass="15651">MNEVSVLNEVTVMNDSFGTNGKMRIRLVEGKLLFRNGGFGGIGNPNPPERVALCSEIGDIVITFSSTHRAIRGEKKLIASGLKPSIIATPRQISSECGFSILHKSMDLEILKEILSSADFKWDVLYRTELHQGERVYEKIS</sequence>
<comment type="caution">
    <text evidence="2">The sequence shown here is derived from an EMBL/GenBank/DDBJ whole genome shotgun (WGS) entry which is preliminary data.</text>
</comment>
<dbReference type="Pfam" id="PF11823">
    <property type="entry name" value="Se_S_carrier"/>
    <property type="match status" value="1"/>
</dbReference>
<dbReference type="Proteomes" id="UP000233256">
    <property type="component" value="Unassembled WGS sequence"/>
</dbReference>
<protein>
    <recommendedName>
        <fullName evidence="1">Putative Se/S carrier protein-like domain-containing protein</fullName>
    </recommendedName>
</protein>
<dbReference type="AlphaFoldDB" id="A0A2N1PLJ8"/>